<dbReference type="EMBL" id="JABTTY010000001">
    <property type="protein sequence ID" value="MBE7525616.1"/>
    <property type="molecule type" value="Genomic_DNA"/>
</dbReference>
<dbReference type="Proteomes" id="UP000710385">
    <property type="component" value="Unassembled WGS sequence"/>
</dbReference>
<reference evidence="1" key="1">
    <citation type="submission" date="2020-05" db="EMBL/GenBank/DDBJ databases">
        <title>High-Quality Genomes of Partial-Nitritation/Anammox System by Hierarchical Clustering Based Hybrid Assembly.</title>
        <authorList>
            <person name="Liu L."/>
            <person name="Wang Y."/>
            <person name="Che Y."/>
            <person name="Chen Y."/>
            <person name="Xia Y."/>
            <person name="Luo R."/>
            <person name="Cheng S.H."/>
            <person name="Zheng C."/>
            <person name="Zhang T."/>
        </authorList>
    </citation>
    <scope>NUCLEOTIDE SEQUENCE</scope>
    <source>
        <strain evidence="1">H1_PAT1</strain>
    </source>
</reference>
<sequence>MTREETQKLLDRYVECSRRDVSWSNSPVGFLLIRHTNRAEAIVPVTKDHLHPLGLLYTVRWEDDELVMWSEPKSTGKRVHIPVTNKVAELDNWKLKLLLGVSYQDAEKELRRLPI</sequence>
<proteinExistence type="predicted"/>
<organism evidence="1 2">
    <name type="scientific">candidate division WWE3 bacterium</name>
    <dbReference type="NCBI Taxonomy" id="2053526"/>
    <lineage>
        <taxon>Bacteria</taxon>
        <taxon>Katanobacteria</taxon>
    </lineage>
</organism>
<comment type="caution">
    <text evidence="1">The sequence shown here is derived from an EMBL/GenBank/DDBJ whole genome shotgun (WGS) entry which is preliminary data.</text>
</comment>
<gene>
    <name evidence="1" type="ORF">HS096_04505</name>
</gene>
<name>A0A928TUK5_UNCKA</name>
<protein>
    <submittedName>
        <fullName evidence="1">Uncharacterized protein</fullName>
    </submittedName>
</protein>
<evidence type="ECO:0000313" key="2">
    <source>
        <dbReference type="Proteomes" id="UP000710385"/>
    </source>
</evidence>
<accession>A0A928TUK5</accession>
<dbReference type="AlphaFoldDB" id="A0A928TUK5"/>
<evidence type="ECO:0000313" key="1">
    <source>
        <dbReference type="EMBL" id="MBE7525616.1"/>
    </source>
</evidence>